<feature type="domain" description="SnoaL-like" evidence="1">
    <location>
        <begin position="10"/>
        <end position="117"/>
    </location>
</feature>
<organism evidence="2 3">
    <name type="scientific">Nonomuraea maritima</name>
    <dbReference type="NCBI Taxonomy" id="683260"/>
    <lineage>
        <taxon>Bacteria</taxon>
        <taxon>Bacillati</taxon>
        <taxon>Actinomycetota</taxon>
        <taxon>Actinomycetes</taxon>
        <taxon>Streptosporangiales</taxon>
        <taxon>Streptosporangiaceae</taxon>
        <taxon>Nonomuraea</taxon>
    </lineage>
</organism>
<keyword evidence="3" id="KW-1185">Reference proteome</keyword>
<dbReference type="OrthoDB" id="9182871at2"/>
<dbReference type="Pfam" id="PF12680">
    <property type="entry name" value="SnoaL_2"/>
    <property type="match status" value="1"/>
</dbReference>
<keyword evidence="2" id="KW-0413">Isomerase</keyword>
<dbReference type="InterPro" id="IPR037401">
    <property type="entry name" value="SnoaL-like"/>
</dbReference>
<protein>
    <submittedName>
        <fullName evidence="2">Ketosteroid isomerase homolog</fullName>
    </submittedName>
</protein>
<dbReference type="AlphaFoldDB" id="A0A1G8UZN8"/>
<accession>A0A1G8UZN8</accession>
<dbReference type="EMBL" id="FNFB01000002">
    <property type="protein sequence ID" value="SDJ59189.1"/>
    <property type="molecule type" value="Genomic_DNA"/>
</dbReference>
<name>A0A1G8UZN8_9ACTN</name>
<evidence type="ECO:0000259" key="1">
    <source>
        <dbReference type="Pfam" id="PF12680"/>
    </source>
</evidence>
<proteinExistence type="predicted"/>
<dbReference type="Gene3D" id="3.10.450.50">
    <property type="match status" value="1"/>
</dbReference>
<dbReference type="GO" id="GO:0016853">
    <property type="term" value="F:isomerase activity"/>
    <property type="evidence" value="ECO:0007669"/>
    <property type="project" value="UniProtKB-KW"/>
</dbReference>
<dbReference type="RefSeq" id="WP_090760141.1">
    <property type="nucleotide sequence ID" value="NZ_FNFB01000002.1"/>
</dbReference>
<evidence type="ECO:0000313" key="2">
    <source>
        <dbReference type="EMBL" id="SDJ59189.1"/>
    </source>
</evidence>
<reference evidence="2 3" key="1">
    <citation type="submission" date="2016-10" db="EMBL/GenBank/DDBJ databases">
        <authorList>
            <person name="de Groot N.N."/>
        </authorList>
    </citation>
    <scope>NUCLEOTIDE SEQUENCE [LARGE SCALE GENOMIC DNA]</scope>
    <source>
        <strain evidence="2 3">CGMCC 4.5681</strain>
    </source>
</reference>
<sequence length="136" mass="15294">MGRGIDVVHTFWERVWQGLDYDAIDELVAEDFVLITGGQRIESRPAFKKWAEGFGSGFDDLTFEVVESFENHDGSRVCSLWRLTGRNNGAFGTEPDGQPIEMSGTAVWIVGEDGKLRSNKVERNAFEVYQQLTTSN</sequence>
<dbReference type="SUPFAM" id="SSF54427">
    <property type="entry name" value="NTF2-like"/>
    <property type="match status" value="1"/>
</dbReference>
<dbReference type="InterPro" id="IPR032710">
    <property type="entry name" value="NTF2-like_dom_sf"/>
</dbReference>
<dbReference type="Proteomes" id="UP000198683">
    <property type="component" value="Unassembled WGS sequence"/>
</dbReference>
<evidence type="ECO:0000313" key="3">
    <source>
        <dbReference type="Proteomes" id="UP000198683"/>
    </source>
</evidence>
<gene>
    <name evidence="2" type="ORF">SAMN05421874_102335</name>
</gene>
<dbReference type="STRING" id="683260.SAMN05421874_102335"/>